<protein>
    <submittedName>
        <fullName evidence="6">LysR family transcriptional regulator</fullName>
    </submittedName>
</protein>
<name>A0ABW3KFF0_9GAMM</name>
<accession>A0ABW3KFF0</accession>
<evidence type="ECO:0000256" key="4">
    <source>
        <dbReference type="ARBA" id="ARBA00023163"/>
    </source>
</evidence>
<dbReference type="Proteomes" id="UP001597048">
    <property type="component" value="Unassembled WGS sequence"/>
</dbReference>
<evidence type="ECO:0000313" key="7">
    <source>
        <dbReference type="Proteomes" id="UP001597048"/>
    </source>
</evidence>
<dbReference type="PRINTS" id="PR00039">
    <property type="entry name" value="HTHLYSR"/>
</dbReference>
<dbReference type="Pfam" id="PF03466">
    <property type="entry name" value="LysR_substrate"/>
    <property type="match status" value="1"/>
</dbReference>
<dbReference type="SUPFAM" id="SSF53850">
    <property type="entry name" value="Periplasmic binding protein-like II"/>
    <property type="match status" value="1"/>
</dbReference>
<dbReference type="InterPro" id="IPR036388">
    <property type="entry name" value="WH-like_DNA-bd_sf"/>
</dbReference>
<reference evidence="7" key="1">
    <citation type="journal article" date="2019" name="Int. J. Syst. Evol. Microbiol.">
        <title>The Global Catalogue of Microorganisms (GCM) 10K type strain sequencing project: providing services to taxonomists for standard genome sequencing and annotation.</title>
        <authorList>
            <consortium name="The Broad Institute Genomics Platform"/>
            <consortium name="The Broad Institute Genome Sequencing Center for Infectious Disease"/>
            <person name="Wu L."/>
            <person name="Ma J."/>
        </authorList>
    </citation>
    <scope>NUCLEOTIDE SEQUENCE [LARGE SCALE GENOMIC DNA]</scope>
    <source>
        <strain evidence="7">CCUG 60525</strain>
    </source>
</reference>
<dbReference type="InterPro" id="IPR000847">
    <property type="entry name" value="LysR_HTH_N"/>
</dbReference>
<evidence type="ECO:0000256" key="1">
    <source>
        <dbReference type="ARBA" id="ARBA00009437"/>
    </source>
</evidence>
<evidence type="ECO:0000256" key="3">
    <source>
        <dbReference type="ARBA" id="ARBA00023125"/>
    </source>
</evidence>
<keyword evidence="3" id="KW-0238">DNA-binding</keyword>
<comment type="caution">
    <text evidence="6">The sequence shown here is derived from an EMBL/GenBank/DDBJ whole genome shotgun (WGS) entry which is preliminary data.</text>
</comment>
<keyword evidence="7" id="KW-1185">Reference proteome</keyword>
<organism evidence="6 7">
    <name type="scientific">Oceanisphaera ostreae</name>
    <dbReference type="NCBI Taxonomy" id="914151"/>
    <lineage>
        <taxon>Bacteria</taxon>
        <taxon>Pseudomonadati</taxon>
        <taxon>Pseudomonadota</taxon>
        <taxon>Gammaproteobacteria</taxon>
        <taxon>Aeromonadales</taxon>
        <taxon>Aeromonadaceae</taxon>
        <taxon>Oceanisphaera</taxon>
    </lineage>
</organism>
<dbReference type="RefSeq" id="WP_379557727.1">
    <property type="nucleotide sequence ID" value="NZ_JBHTJS010000025.1"/>
</dbReference>
<sequence>MTVKQLRAFMAVAQTLSFVLAGERLFLSQSALSLTIKGLEQDLGGRLFTRTTRQVRLTPEGEALLPLARRLLVEWDNTEDELRQRFTLQRGRVVLAAMPSFAGNVLPPLLQTFRARHPGVNVTINDVINEQVLDLVRDGHVELGITFEPTADLGLAFTPLYQDRFVAVVPAHSPLAEQADVSWTQLLAEPFIALQRPSAVRLMLEEHIKQLAQSARGGDMVQGQTLQVAFESHQLVTIGRMVGTGLGVSVVPALCMRQMFELGAHCLPLQAPVLERAIGMVTRSDHKLSVAAQALYDILLDSVIPSAPNAAFTSTLS</sequence>
<dbReference type="PANTHER" id="PTHR30419">
    <property type="entry name" value="HTH-TYPE TRANSCRIPTIONAL REGULATOR YBHD"/>
    <property type="match status" value="1"/>
</dbReference>
<evidence type="ECO:0000259" key="5">
    <source>
        <dbReference type="PROSITE" id="PS50931"/>
    </source>
</evidence>
<proteinExistence type="inferred from homology"/>
<dbReference type="PANTHER" id="PTHR30419:SF30">
    <property type="entry name" value="LYSR FAMILY TRANSCRIPTIONAL REGULATOR"/>
    <property type="match status" value="1"/>
</dbReference>
<keyword evidence="4" id="KW-0804">Transcription</keyword>
<dbReference type="EMBL" id="JBHTJS010000025">
    <property type="protein sequence ID" value="MFD1007734.1"/>
    <property type="molecule type" value="Genomic_DNA"/>
</dbReference>
<dbReference type="InterPro" id="IPR005119">
    <property type="entry name" value="LysR_subst-bd"/>
</dbReference>
<dbReference type="CDD" id="cd08440">
    <property type="entry name" value="PBP2_LTTR_like_4"/>
    <property type="match status" value="1"/>
</dbReference>
<feature type="domain" description="HTH lysR-type" evidence="5">
    <location>
        <begin position="1"/>
        <end position="58"/>
    </location>
</feature>
<dbReference type="Pfam" id="PF00126">
    <property type="entry name" value="HTH_1"/>
    <property type="match status" value="1"/>
</dbReference>
<keyword evidence="2" id="KW-0805">Transcription regulation</keyword>
<comment type="similarity">
    <text evidence="1">Belongs to the LysR transcriptional regulatory family.</text>
</comment>
<gene>
    <name evidence="6" type="ORF">ACFQ1C_06170</name>
</gene>
<dbReference type="InterPro" id="IPR050950">
    <property type="entry name" value="HTH-type_LysR_regulators"/>
</dbReference>
<dbReference type="Gene3D" id="3.40.190.290">
    <property type="match status" value="1"/>
</dbReference>
<evidence type="ECO:0000256" key="2">
    <source>
        <dbReference type="ARBA" id="ARBA00023015"/>
    </source>
</evidence>
<evidence type="ECO:0000313" key="6">
    <source>
        <dbReference type="EMBL" id="MFD1007734.1"/>
    </source>
</evidence>
<dbReference type="PROSITE" id="PS50931">
    <property type="entry name" value="HTH_LYSR"/>
    <property type="match status" value="1"/>
</dbReference>
<dbReference type="InterPro" id="IPR036390">
    <property type="entry name" value="WH_DNA-bd_sf"/>
</dbReference>
<dbReference type="Gene3D" id="1.10.10.10">
    <property type="entry name" value="Winged helix-like DNA-binding domain superfamily/Winged helix DNA-binding domain"/>
    <property type="match status" value="1"/>
</dbReference>
<dbReference type="SUPFAM" id="SSF46785">
    <property type="entry name" value="Winged helix' DNA-binding domain"/>
    <property type="match status" value="1"/>
</dbReference>